<name>A0A8J2KWC0_9HEXA</name>
<protein>
    <recommendedName>
        <fullName evidence="1">STAT transcription factor protein interaction domain-containing protein</fullName>
    </recommendedName>
</protein>
<dbReference type="Proteomes" id="UP000708208">
    <property type="component" value="Unassembled WGS sequence"/>
</dbReference>
<gene>
    <name evidence="2" type="ORF">AFUS01_LOCUS31415</name>
</gene>
<evidence type="ECO:0000259" key="1">
    <source>
        <dbReference type="SMART" id="SM00964"/>
    </source>
</evidence>
<keyword evidence="3" id="KW-1185">Reference proteome</keyword>
<dbReference type="InterPro" id="IPR013799">
    <property type="entry name" value="STAT_TF_prot_interaction"/>
</dbReference>
<sequence length="292" mass="33729">MFSLVPRDFRGLPLAASRLEMLQWDRVKHLNFESFCAAYNYYMHKGIAIEIREHLSAWIESNFLYSNFDPENPEHFERISLLCTDFFNEIKRVVQNLTAANHDITIRLNLLSSLSNLQKLCHLDLYRRMRDCLLEERRLLQLESTSQRSSTQGAPNNTLEVSEQLDSIVRLRNQYTLSVEHLRVLKTELRTLLQMRNETQLNISQLGSGAIFKGANPGQYFADKLENENGRIGTTTSLVLEHEAHCLEQVQVLVNNLEGAVHSLDKHFLQLIKWSQPSTDAPLDTVDTWYPG</sequence>
<dbReference type="GO" id="GO:0006355">
    <property type="term" value="P:regulation of DNA-templated transcription"/>
    <property type="evidence" value="ECO:0007669"/>
    <property type="project" value="InterPro"/>
</dbReference>
<organism evidence="2 3">
    <name type="scientific">Allacma fusca</name>
    <dbReference type="NCBI Taxonomy" id="39272"/>
    <lineage>
        <taxon>Eukaryota</taxon>
        <taxon>Metazoa</taxon>
        <taxon>Ecdysozoa</taxon>
        <taxon>Arthropoda</taxon>
        <taxon>Hexapoda</taxon>
        <taxon>Collembola</taxon>
        <taxon>Symphypleona</taxon>
        <taxon>Sminthuridae</taxon>
        <taxon>Allacma</taxon>
    </lineage>
</organism>
<dbReference type="Pfam" id="PF02865">
    <property type="entry name" value="STAT_int"/>
    <property type="match status" value="1"/>
</dbReference>
<evidence type="ECO:0000313" key="2">
    <source>
        <dbReference type="EMBL" id="CAG7821057.1"/>
    </source>
</evidence>
<accession>A0A8J2KWC0</accession>
<dbReference type="EMBL" id="CAJVCH010498716">
    <property type="protein sequence ID" value="CAG7821057.1"/>
    <property type="molecule type" value="Genomic_DNA"/>
</dbReference>
<dbReference type="SMART" id="SM00964">
    <property type="entry name" value="STAT_int"/>
    <property type="match status" value="1"/>
</dbReference>
<comment type="caution">
    <text evidence="2">The sequence shown here is derived from an EMBL/GenBank/DDBJ whole genome shotgun (WGS) entry which is preliminary data.</text>
</comment>
<dbReference type="AlphaFoldDB" id="A0A8J2KWC0"/>
<feature type="domain" description="STAT transcription factor protein interaction" evidence="1">
    <location>
        <begin position="23"/>
        <end position="146"/>
    </location>
</feature>
<reference evidence="2" key="1">
    <citation type="submission" date="2021-06" db="EMBL/GenBank/DDBJ databases">
        <authorList>
            <person name="Hodson N. C."/>
            <person name="Mongue J. A."/>
            <person name="Jaron S. K."/>
        </authorList>
    </citation>
    <scope>NUCLEOTIDE SEQUENCE</scope>
</reference>
<evidence type="ECO:0000313" key="3">
    <source>
        <dbReference type="Proteomes" id="UP000708208"/>
    </source>
</evidence>
<proteinExistence type="predicted"/>
<dbReference type="GO" id="GO:0007165">
    <property type="term" value="P:signal transduction"/>
    <property type="evidence" value="ECO:0007669"/>
    <property type="project" value="InterPro"/>
</dbReference>